<accession>A0ABN6HTF4</accession>
<evidence type="ECO:0000256" key="1">
    <source>
        <dbReference type="PROSITE-ProRule" id="PRU00278"/>
    </source>
</evidence>
<evidence type="ECO:0000313" key="5">
    <source>
        <dbReference type="Proteomes" id="UP000825258"/>
    </source>
</evidence>
<dbReference type="InterPro" id="IPR046357">
    <property type="entry name" value="PPIase_dom_sf"/>
</dbReference>
<dbReference type="Pfam" id="PF13616">
    <property type="entry name" value="Rotamase_3"/>
    <property type="match status" value="1"/>
</dbReference>
<dbReference type="Pfam" id="PF13145">
    <property type="entry name" value="Rotamase_2"/>
    <property type="match status" value="1"/>
</dbReference>
<sequence length="656" mass="76293">MKKVVVFLFVLVNSVVSFAQQSEKQVLFTIDNDSFYTDEFTRVYNKNLELVKDDSQKNLNNYLDLFIGYKLKVEKAKKLGLQNNTKYQNELNSYRTQLAKNYLNDSKVTTELVNEAYDRMKTEVRASHILVMVDENADAKDTLKAYNKVLDITKRLKSGEKFEDLALKFSEDPSAKVNKGDLGYFSAFKMVYPFESAAYNTKVGEVSKIVRTRFGYHLIKVTDKRENRGEVTVAHIMLLKPENLDPEKTKEVEKDINDIYQKIQQGESFEELAKQFSDDKSTAAKGGVLQKFGSGQLTSQEFEDVAFGLKEKEQISKPFKSQFGWHIVKLIDKHPLKSLEDLRFDIENNIKRDDRSRLITNSLVNKLSKKYSLDKNAKLYNKIVNTVNDDYYSLNWKQPEGAKNYNETLLTINNDKKVNGSAFLSYLESQQKVGHKTRPISTLVADLYKNWSEEQLISFYNENLEREVPEFRYVMEEYRDGLLLFDLMEKEIWDRAKQDTIGLESFYKSHIDKYKWKDRYDVDIYSSTDKSFVEKAQKYAGKNKSVDYIKEKINKNGKVNVMVKSGLFEKDYDVLPDFDINKEGTTKIVQKGNYYFVANVKSIKSSEPKPLEECKGAVVSDYQQYLEDNWVNDLKKDFTVKVNQEVFNQVKSELTK</sequence>
<feature type="chain" id="PRO_5045708806" evidence="2">
    <location>
        <begin position="20"/>
        <end position="656"/>
    </location>
</feature>
<feature type="domain" description="PpiC" evidence="3">
    <location>
        <begin position="121"/>
        <end position="223"/>
    </location>
</feature>
<proteinExistence type="predicted"/>
<gene>
    <name evidence="4" type="ORF">KK2020170_00230</name>
</gene>
<keyword evidence="1" id="KW-0697">Rotamase</keyword>
<dbReference type="Pfam" id="PF00639">
    <property type="entry name" value="Rotamase"/>
    <property type="match status" value="1"/>
</dbReference>
<dbReference type="Gene3D" id="1.10.4030.10">
    <property type="entry name" value="Porin chaperone SurA, peptide-binding domain"/>
    <property type="match status" value="1"/>
</dbReference>
<organism evidence="4 5">
    <name type="scientific">Flavobacterium okayamense</name>
    <dbReference type="NCBI Taxonomy" id="2830782"/>
    <lineage>
        <taxon>Bacteria</taxon>
        <taxon>Pseudomonadati</taxon>
        <taxon>Bacteroidota</taxon>
        <taxon>Flavobacteriia</taxon>
        <taxon>Flavobacteriales</taxon>
        <taxon>Flavobacteriaceae</taxon>
        <taxon>Flavobacterium</taxon>
    </lineage>
</organism>
<dbReference type="Gene3D" id="3.10.50.40">
    <property type="match status" value="3"/>
</dbReference>
<name>A0ABN6HTF4_9FLAO</name>
<dbReference type="PANTHER" id="PTHR47245">
    <property type="entry name" value="PEPTIDYLPROLYL ISOMERASE"/>
    <property type="match status" value="1"/>
</dbReference>
<evidence type="ECO:0000313" key="4">
    <source>
        <dbReference type="EMBL" id="BCY27155.1"/>
    </source>
</evidence>
<dbReference type="Proteomes" id="UP000825258">
    <property type="component" value="Chromosome"/>
</dbReference>
<dbReference type="InterPro" id="IPR050245">
    <property type="entry name" value="PrsA_foldase"/>
</dbReference>
<protein>
    <submittedName>
        <fullName evidence="4">Peptidyl-prolyl cis-trans isomerase</fullName>
    </submittedName>
</protein>
<reference evidence="4 5" key="1">
    <citation type="submission" date="2021-06" db="EMBL/GenBank/DDBJ databases">
        <title>Whole genome sequences of Flavobacterium sp. KK2020170 and assembly.</title>
        <authorList>
            <person name="Kitahara K."/>
            <person name="Miyoshi S."/>
            <person name="Uesaka K."/>
        </authorList>
    </citation>
    <scope>NUCLEOTIDE SEQUENCE [LARGE SCALE GENOMIC DNA]</scope>
    <source>
        <strain evidence="4 5">KK2020170</strain>
    </source>
</reference>
<dbReference type="PROSITE" id="PS50198">
    <property type="entry name" value="PPIC_PPIASE_2"/>
    <property type="match status" value="2"/>
</dbReference>
<dbReference type="InterPro" id="IPR000297">
    <property type="entry name" value="PPIase_PpiC"/>
</dbReference>
<dbReference type="GO" id="GO:0016853">
    <property type="term" value="F:isomerase activity"/>
    <property type="evidence" value="ECO:0007669"/>
    <property type="project" value="UniProtKB-KW"/>
</dbReference>
<dbReference type="SUPFAM" id="SSF54534">
    <property type="entry name" value="FKBP-like"/>
    <property type="match status" value="2"/>
</dbReference>
<keyword evidence="2" id="KW-0732">Signal</keyword>
<keyword evidence="5" id="KW-1185">Reference proteome</keyword>
<dbReference type="RefSeq" id="WP_221258792.1">
    <property type="nucleotide sequence ID" value="NZ_AP024749.1"/>
</dbReference>
<dbReference type="EMBL" id="AP024749">
    <property type="protein sequence ID" value="BCY27155.1"/>
    <property type="molecule type" value="Genomic_DNA"/>
</dbReference>
<feature type="signal peptide" evidence="2">
    <location>
        <begin position="1"/>
        <end position="19"/>
    </location>
</feature>
<dbReference type="PANTHER" id="PTHR47245:SF2">
    <property type="entry name" value="PEPTIDYL-PROLYL CIS-TRANS ISOMERASE HP_0175-RELATED"/>
    <property type="match status" value="1"/>
</dbReference>
<evidence type="ECO:0000259" key="3">
    <source>
        <dbReference type="PROSITE" id="PS50198"/>
    </source>
</evidence>
<feature type="domain" description="PpiC" evidence="3">
    <location>
        <begin position="228"/>
        <end position="332"/>
    </location>
</feature>
<evidence type="ECO:0000256" key="2">
    <source>
        <dbReference type="SAM" id="SignalP"/>
    </source>
</evidence>
<keyword evidence="1 4" id="KW-0413">Isomerase</keyword>